<dbReference type="CDD" id="cd19499">
    <property type="entry name" value="RecA-like_ClpB_Hsp104-like"/>
    <property type="match status" value="1"/>
</dbReference>
<keyword evidence="3 6" id="KW-0677">Repeat</keyword>
<dbReference type="SMART" id="SM00382">
    <property type="entry name" value="AAA"/>
    <property type="match status" value="1"/>
</dbReference>
<dbReference type="Proteomes" id="UP001396334">
    <property type="component" value="Unassembled WGS sequence"/>
</dbReference>
<name>A0ABR2QHF0_9ROSI</name>
<protein>
    <recommendedName>
        <fullName evidence="7">Clp R domain-containing protein</fullName>
    </recommendedName>
</protein>
<dbReference type="InterPro" id="IPR003959">
    <property type="entry name" value="ATPase_AAA_core"/>
</dbReference>
<evidence type="ECO:0000256" key="6">
    <source>
        <dbReference type="PROSITE-ProRule" id="PRU01251"/>
    </source>
</evidence>
<dbReference type="Pfam" id="PF17871">
    <property type="entry name" value="AAA_lid_9"/>
    <property type="match status" value="1"/>
</dbReference>
<dbReference type="Gene3D" id="4.10.860.10">
    <property type="entry name" value="UVR domain"/>
    <property type="match status" value="1"/>
</dbReference>
<evidence type="ECO:0000256" key="1">
    <source>
        <dbReference type="ARBA" id="ARBA00004229"/>
    </source>
</evidence>
<organism evidence="8 9">
    <name type="scientific">Hibiscus sabdariffa</name>
    <name type="common">roselle</name>
    <dbReference type="NCBI Taxonomy" id="183260"/>
    <lineage>
        <taxon>Eukaryota</taxon>
        <taxon>Viridiplantae</taxon>
        <taxon>Streptophyta</taxon>
        <taxon>Embryophyta</taxon>
        <taxon>Tracheophyta</taxon>
        <taxon>Spermatophyta</taxon>
        <taxon>Magnoliopsida</taxon>
        <taxon>eudicotyledons</taxon>
        <taxon>Gunneridae</taxon>
        <taxon>Pentapetalae</taxon>
        <taxon>rosids</taxon>
        <taxon>malvids</taxon>
        <taxon>Malvales</taxon>
        <taxon>Malvaceae</taxon>
        <taxon>Malvoideae</taxon>
        <taxon>Hibiscus</taxon>
    </lineage>
</organism>
<comment type="caution">
    <text evidence="8">The sequence shown here is derived from an EMBL/GenBank/DDBJ whole genome shotgun (WGS) entry which is preliminary data.</text>
</comment>
<dbReference type="PANTHER" id="PTHR11638">
    <property type="entry name" value="ATP-DEPENDENT CLP PROTEASE"/>
    <property type="match status" value="1"/>
</dbReference>
<dbReference type="Gene3D" id="1.10.8.60">
    <property type="match status" value="2"/>
</dbReference>
<sequence length="720" mass="80602">MMARVVAQSALLTGHAHGPSKEIEKAKRSVRMAYGLQTPVLRIRSDSICLHNKSVKSDSGQHFPSPITISPRLVSGSRWLAKEAKFEGFTEKAIEAIMLAREESSRLGDDSVNGEHILLGLIGEGTGIAAKALKSMGIKLNDARKHVITGRDRLLPGVYYMIIPRDEGIACLGFEFTPLATNMLVFSFEEARRLGHGGVAACALEGLGVDSSICTQVVIRMVGEGNECTGATTLDGCTERIEEDPALARPIKVPEPSVHEAMQTLRDHYEIPRKLRYERTAVIAALVLSNLYISGRFLPDKAIDLFDKAGARVSTRHAELLEVVREFRRELRQIVKSKKEAGRSLDSEKFRELHNREMKLRFQIYIFHEMNNSYTNKIVQEVDIRGIVSSWTGIAIEKLLNYKSAMLRKMDKALHKGVIGQDEAVKAVSRCVYNGLVEFRRFTYPRRTFIFYGPSGVGKSELAKALAANYFGSEEAVIQLDMREFRDNHAASKLIGPSPGHTKGGQLTEAVRRQPRAVVLFKEIEKAHPDVLNMICRILKNGTLADSEGRILNFNTTLMIMTSNVGSSVIEKSGLHLHEDFCYHRKRGLVMEELKQWFGPGFLNDINKVIVFRQLTKLEVKEIADIKIKQVFDRLKAKEIELGVTERFLGRVVEEGYDSSYGARPLRRAIRLVEDSVTEKMVAREIKEGDSVTVDVDSDGNVVLLNGSNHWLIQTCLRKS</sequence>
<comment type="subcellular location">
    <subcellularLocation>
        <location evidence="1">Plastid</location>
        <location evidence="1">Chloroplast</location>
    </subcellularLocation>
</comment>
<feature type="domain" description="Clp R" evidence="7">
    <location>
        <begin position="86"/>
        <end position="224"/>
    </location>
</feature>
<dbReference type="InterPro" id="IPR001270">
    <property type="entry name" value="ClpA/B"/>
</dbReference>
<keyword evidence="4" id="KW-0547">Nucleotide-binding</keyword>
<dbReference type="Pfam" id="PF07724">
    <property type="entry name" value="AAA_2"/>
    <property type="match status" value="1"/>
</dbReference>
<dbReference type="SUPFAM" id="SSF81923">
    <property type="entry name" value="Double Clp-N motif"/>
    <property type="match status" value="1"/>
</dbReference>
<keyword evidence="2" id="KW-0934">Plastid</keyword>
<dbReference type="SMART" id="SM01086">
    <property type="entry name" value="ClpB_D2-small"/>
    <property type="match status" value="1"/>
</dbReference>
<dbReference type="PRINTS" id="PR00300">
    <property type="entry name" value="CLPPROTEASEA"/>
</dbReference>
<evidence type="ECO:0000256" key="3">
    <source>
        <dbReference type="ARBA" id="ARBA00022737"/>
    </source>
</evidence>
<keyword evidence="9" id="KW-1185">Reference proteome</keyword>
<dbReference type="PROSITE" id="PS51903">
    <property type="entry name" value="CLP_R"/>
    <property type="match status" value="1"/>
</dbReference>
<keyword evidence="2" id="KW-0150">Chloroplast</keyword>
<evidence type="ECO:0000256" key="4">
    <source>
        <dbReference type="ARBA" id="ARBA00022741"/>
    </source>
</evidence>
<dbReference type="InterPro" id="IPR036628">
    <property type="entry name" value="Clp_N_dom_sf"/>
</dbReference>
<evidence type="ECO:0000256" key="5">
    <source>
        <dbReference type="ARBA" id="ARBA00022840"/>
    </source>
</evidence>
<dbReference type="InterPro" id="IPR019489">
    <property type="entry name" value="Clp_ATPase_C"/>
</dbReference>
<dbReference type="Gene3D" id="3.40.50.300">
    <property type="entry name" value="P-loop containing nucleotide triphosphate hydrolases"/>
    <property type="match status" value="1"/>
</dbReference>
<dbReference type="Gene3D" id="1.10.1780.10">
    <property type="entry name" value="Clp, N-terminal domain"/>
    <property type="match status" value="1"/>
</dbReference>
<dbReference type="InterPro" id="IPR027417">
    <property type="entry name" value="P-loop_NTPase"/>
</dbReference>
<keyword evidence="5" id="KW-0067">ATP-binding</keyword>
<gene>
    <name evidence="8" type="ORF">V6N11_082221</name>
</gene>
<evidence type="ECO:0000313" key="8">
    <source>
        <dbReference type="EMBL" id="KAK9000087.1"/>
    </source>
</evidence>
<evidence type="ECO:0000256" key="2">
    <source>
        <dbReference type="ARBA" id="ARBA00022528"/>
    </source>
</evidence>
<evidence type="ECO:0000259" key="7">
    <source>
        <dbReference type="PROSITE" id="PS51903"/>
    </source>
</evidence>
<dbReference type="EMBL" id="JBBPBN010000038">
    <property type="protein sequence ID" value="KAK9000087.1"/>
    <property type="molecule type" value="Genomic_DNA"/>
</dbReference>
<dbReference type="Pfam" id="PF10431">
    <property type="entry name" value="ClpB_D2-small"/>
    <property type="match status" value="1"/>
</dbReference>
<dbReference type="InterPro" id="IPR004176">
    <property type="entry name" value="Clp_R_N"/>
</dbReference>
<proteinExistence type="predicted"/>
<evidence type="ECO:0000313" key="9">
    <source>
        <dbReference type="Proteomes" id="UP001396334"/>
    </source>
</evidence>
<accession>A0ABR2QHF0</accession>
<dbReference type="InterPro" id="IPR041546">
    <property type="entry name" value="ClpA/ClpB_AAA_lid"/>
</dbReference>
<dbReference type="SUPFAM" id="SSF52540">
    <property type="entry name" value="P-loop containing nucleoside triphosphate hydrolases"/>
    <property type="match status" value="2"/>
</dbReference>
<dbReference type="Pfam" id="PF02861">
    <property type="entry name" value="Clp_N"/>
    <property type="match status" value="1"/>
</dbReference>
<dbReference type="InterPro" id="IPR003593">
    <property type="entry name" value="AAA+_ATPase"/>
</dbReference>
<reference evidence="8 9" key="1">
    <citation type="journal article" date="2024" name="G3 (Bethesda)">
        <title>Genome assembly of Hibiscus sabdariffa L. provides insights into metabolisms of medicinal natural products.</title>
        <authorList>
            <person name="Kim T."/>
        </authorList>
    </citation>
    <scope>NUCLEOTIDE SEQUENCE [LARGE SCALE GENOMIC DNA]</scope>
    <source>
        <strain evidence="8">TK-2024</strain>
        <tissue evidence="8">Old leaves</tissue>
    </source>
</reference>
<dbReference type="InterPro" id="IPR050130">
    <property type="entry name" value="ClpA_ClpB"/>
</dbReference>
<dbReference type="PANTHER" id="PTHR11638:SF155">
    <property type="entry name" value="CHAPERONE PROTEIN CLPC1, CHLOROPLASTIC-LIKE"/>
    <property type="match status" value="1"/>
</dbReference>